<dbReference type="EMBL" id="SRMD01000088">
    <property type="protein sequence ID" value="TQW14917.1"/>
    <property type="molecule type" value="Genomic_DNA"/>
</dbReference>
<reference evidence="2 3" key="1">
    <citation type="submission" date="2019-04" db="EMBL/GenBank/DDBJ databases">
        <title>Lactobacillus gasseri 7171 assembly.</title>
        <authorList>
            <person name="Joris B.R."/>
            <person name="Giguere D."/>
        </authorList>
    </citation>
    <scope>NUCLEOTIDE SEQUENCE [LARGE SCALE GENOMIC DNA]</scope>
    <source>
        <strain evidence="2 3">7171</strain>
    </source>
</reference>
<evidence type="ECO:0000313" key="3">
    <source>
        <dbReference type="Proteomes" id="UP000316012"/>
    </source>
</evidence>
<dbReference type="InterPro" id="IPR016152">
    <property type="entry name" value="PTrfase/Anion_transptr"/>
</dbReference>
<keyword evidence="3" id="KW-1185">Reference proteome</keyword>
<dbReference type="InterPro" id="IPR051541">
    <property type="entry name" value="PTS_SugarTrans_NitroReg"/>
</dbReference>
<protein>
    <submittedName>
        <fullName evidence="2">Transcriptional regulator ManR</fullName>
    </submittedName>
</protein>
<dbReference type="Gene3D" id="3.40.930.10">
    <property type="entry name" value="Mannitol-specific EII, Chain A"/>
    <property type="match status" value="1"/>
</dbReference>
<comment type="caution">
    <text evidence="2">The sequence shown here is derived from an EMBL/GenBank/DDBJ whole genome shotgun (WGS) entry which is preliminary data.</text>
</comment>
<feature type="domain" description="PTS EIIA type-2" evidence="1">
    <location>
        <begin position="1"/>
        <end position="149"/>
    </location>
</feature>
<dbReference type="SUPFAM" id="SSF55804">
    <property type="entry name" value="Phoshotransferase/anion transport protein"/>
    <property type="match status" value="1"/>
</dbReference>
<sequence length="152" mass="17217">MFFDENVIELKVKAENNKDIITKLAKILTQKKIVKSNFLDHVLNREKQFPTGLAIKDGLGIAIPHTDSAYVNKSQIAVATLEKPIMFNDMVDSNKKVKVNVVFMIAMSQPHEQADLLSNLINMCQQPKAVEKLINANNKKAVEKTLREYHLD</sequence>
<evidence type="ECO:0000313" key="2">
    <source>
        <dbReference type="EMBL" id="TQW14917.1"/>
    </source>
</evidence>
<dbReference type="PANTHER" id="PTHR47738:SF3">
    <property type="entry name" value="PHOSPHOTRANSFERASE SYSTEM MANNITOL_FRUCTOSE-SPECIFIC IIA DOMAIN CONTAINING PROTEIN"/>
    <property type="match status" value="1"/>
</dbReference>
<gene>
    <name evidence="2" type="primary">manR</name>
    <name evidence="2" type="ORF">FIPPAONL_01327</name>
</gene>
<organism evidence="2 3">
    <name type="scientific">Lactobacillus gasseri</name>
    <dbReference type="NCBI Taxonomy" id="1596"/>
    <lineage>
        <taxon>Bacteria</taxon>
        <taxon>Bacillati</taxon>
        <taxon>Bacillota</taxon>
        <taxon>Bacilli</taxon>
        <taxon>Lactobacillales</taxon>
        <taxon>Lactobacillaceae</taxon>
        <taxon>Lactobacillus</taxon>
    </lineage>
</organism>
<accession>A0ABY3BDC6</accession>
<dbReference type="CDD" id="cd00211">
    <property type="entry name" value="PTS_IIA_fru"/>
    <property type="match status" value="1"/>
</dbReference>
<evidence type="ECO:0000259" key="1">
    <source>
        <dbReference type="PROSITE" id="PS51094"/>
    </source>
</evidence>
<dbReference type="PANTHER" id="PTHR47738">
    <property type="entry name" value="PTS SYSTEM FRUCTOSE-LIKE EIIA COMPONENT-RELATED"/>
    <property type="match status" value="1"/>
</dbReference>
<name>A0ABY3BDC6_LACGS</name>
<dbReference type="InterPro" id="IPR002178">
    <property type="entry name" value="PTS_EIIA_type-2_dom"/>
</dbReference>
<dbReference type="PROSITE" id="PS51094">
    <property type="entry name" value="PTS_EIIA_TYPE_2"/>
    <property type="match status" value="1"/>
</dbReference>
<dbReference type="Pfam" id="PF00359">
    <property type="entry name" value="PTS_EIIA_2"/>
    <property type="match status" value="1"/>
</dbReference>
<proteinExistence type="predicted"/>
<dbReference type="Proteomes" id="UP000316012">
    <property type="component" value="Unassembled WGS sequence"/>
</dbReference>